<proteinExistence type="predicted"/>
<name>A0ABV7TN01_9RHOB</name>
<keyword evidence="2" id="KW-0964">Secreted</keyword>
<comment type="caution">
    <text evidence="3">The sequence shown here is derived from an EMBL/GenBank/DDBJ whole genome shotgun (WGS) entry which is preliminary data.</text>
</comment>
<dbReference type="Proteomes" id="UP001595629">
    <property type="component" value="Unassembled WGS sequence"/>
</dbReference>
<evidence type="ECO:0000313" key="4">
    <source>
        <dbReference type="Proteomes" id="UP001595629"/>
    </source>
</evidence>
<evidence type="ECO:0000256" key="2">
    <source>
        <dbReference type="ARBA" id="ARBA00022525"/>
    </source>
</evidence>
<dbReference type="PROSITE" id="PS00330">
    <property type="entry name" value="HEMOLYSIN_CALCIUM"/>
    <property type="match status" value="1"/>
</dbReference>
<reference evidence="4" key="1">
    <citation type="journal article" date="2019" name="Int. J. Syst. Evol. Microbiol.">
        <title>The Global Catalogue of Microorganisms (GCM) 10K type strain sequencing project: providing services to taxonomists for standard genome sequencing and annotation.</title>
        <authorList>
            <consortium name="The Broad Institute Genomics Platform"/>
            <consortium name="The Broad Institute Genome Sequencing Center for Infectious Disease"/>
            <person name="Wu L."/>
            <person name="Ma J."/>
        </authorList>
    </citation>
    <scope>NUCLEOTIDE SEQUENCE [LARGE SCALE GENOMIC DNA]</scope>
    <source>
        <strain evidence="4">KCTC 42911</strain>
    </source>
</reference>
<comment type="subcellular location">
    <subcellularLocation>
        <location evidence="1">Secreted</location>
    </subcellularLocation>
</comment>
<dbReference type="InterPro" id="IPR011049">
    <property type="entry name" value="Serralysin-like_metalloprot_C"/>
</dbReference>
<gene>
    <name evidence="3" type="ORF">ACFORG_20650</name>
</gene>
<dbReference type="Pfam" id="PF00353">
    <property type="entry name" value="HemolysinCabind"/>
    <property type="match status" value="2"/>
</dbReference>
<dbReference type="PRINTS" id="PR00313">
    <property type="entry name" value="CABNDNGRPT"/>
</dbReference>
<keyword evidence="4" id="KW-1185">Reference proteome</keyword>
<accession>A0ABV7TN01</accession>
<sequence>MTAGISATGSEFQVNSHADTRKKDAQIAAMSEGGFLITWDSWAQDGSSYGIFGQRFDSSGTAIGEEFRINDWATNFQVYSASALLSDGSLVVAWHSGFQDGGGIGVYGKRFGPTGDPVGTEFRVNIETEFDQSFPKVAPLNDGGFVVVWQSWRQDGNESGVFARRYASDGSGVGTEFRVNSTTIGNQGSPSLTALNDGGFTVVWQSSSQNSATRTHDVYGRRFDAAAEAVGTEFRINTYLRDEQKNPVIATLAGGGIVAVWESVREDGGPSQDGSGHGLYGQMFAPDGSPMGSEFQVNVETDGDQRQPAVIDTPDGGFVISWHSSSADGTDIGVFSRRFDANGEPLGEDVRISGQHSDAHDWPSVAHLTNGGFAATWAEQQDGAWSVKARIFAAEYWGTSGDDSIYEPAGLNWINSQAGNDLVRDGAGNDVVFAGRGNDTIESGAGDDFVWVNQGDDLFIDASSGPGNDTVIGGFGRDTLLGGNGNDILRGRWGKDSLDGGAGNDTLDPGIGDDIVTGGEGSDLFRFRARFDLGDDVIRDFEMGVDRFRFDWLSFQDITVSQDGSDTVLKWATGSVTLQQVTATELSENDFSCVFI</sequence>
<dbReference type="PANTHER" id="PTHR38340">
    <property type="entry name" value="S-LAYER PROTEIN"/>
    <property type="match status" value="1"/>
</dbReference>
<dbReference type="RefSeq" id="WP_386737464.1">
    <property type="nucleotide sequence ID" value="NZ_JBHRXI010000044.1"/>
</dbReference>
<evidence type="ECO:0000313" key="3">
    <source>
        <dbReference type="EMBL" id="MFC3616159.1"/>
    </source>
</evidence>
<organism evidence="3 4">
    <name type="scientific">Lutimaribacter marinistellae</name>
    <dbReference type="NCBI Taxonomy" id="1820329"/>
    <lineage>
        <taxon>Bacteria</taxon>
        <taxon>Pseudomonadati</taxon>
        <taxon>Pseudomonadota</taxon>
        <taxon>Alphaproteobacteria</taxon>
        <taxon>Rhodobacterales</taxon>
        <taxon>Roseobacteraceae</taxon>
        <taxon>Lutimaribacter</taxon>
    </lineage>
</organism>
<dbReference type="Gene3D" id="2.150.10.10">
    <property type="entry name" value="Serralysin-like metalloprotease, C-terminal"/>
    <property type="match status" value="2"/>
</dbReference>
<protein>
    <submittedName>
        <fullName evidence="3">Calcium-binding protein</fullName>
    </submittedName>
</protein>
<evidence type="ECO:0000256" key="1">
    <source>
        <dbReference type="ARBA" id="ARBA00004613"/>
    </source>
</evidence>
<dbReference type="EMBL" id="JBHRXI010000044">
    <property type="protein sequence ID" value="MFC3616159.1"/>
    <property type="molecule type" value="Genomic_DNA"/>
</dbReference>
<dbReference type="InterPro" id="IPR050557">
    <property type="entry name" value="RTX_toxin/Mannuronan_C5-epim"/>
</dbReference>
<dbReference type="InterPro" id="IPR001343">
    <property type="entry name" value="Hemolysn_Ca-bd"/>
</dbReference>
<dbReference type="SUPFAM" id="SSF51120">
    <property type="entry name" value="beta-Roll"/>
    <property type="match status" value="2"/>
</dbReference>
<dbReference type="InterPro" id="IPR018511">
    <property type="entry name" value="Hemolysin-typ_Ca-bd_CS"/>
</dbReference>
<dbReference type="PANTHER" id="PTHR38340:SF1">
    <property type="entry name" value="S-LAYER PROTEIN"/>
    <property type="match status" value="1"/>
</dbReference>